<comment type="caution">
    <text evidence="8">The sequence shown here is derived from an EMBL/GenBank/DDBJ whole genome shotgun (WGS) entry which is preliminary data.</text>
</comment>
<dbReference type="CDD" id="cd13585">
    <property type="entry name" value="PBP2_TMBP_like"/>
    <property type="match status" value="1"/>
</dbReference>
<dbReference type="SUPFAM" id="SSF53850">
    <property type="entry name" value="Periplasmic binding protein-like II"/>
    <property type="match status" value="1"/>
</dbReference>
<name>A0A1E3ARQ3_9FIRM</name>
<accession>A0A1E3ARQ3</accession>
<feature type="chain" id="PRO_5039092349" evidence="7">
    <location>
        <begin position="25"/>
        <end position="446"/>
    </location>
</feature>
<dbReference type="PANTHER" id="PTHR43649:SF33">
    <property type="entry name" value="POLYGALACTURONAN_RHAMNOGALACTURONAN-BINDING PROTEIN YTCQ"/>
    <property type="match status" value="1"/>
</dbReference>
<dbReference type="PROSITE" id="PS51257">
    <property type="entry name" value="PROKAR_LIPOPROTEIN"/>
    <property type="match status" value="1"/>
</dbReference>
<keyword evidence="2 7" id="KW-0732">Signal</keyword>
<evidence type="ECO:0000256" key="3">
    <source>
        <dbReference type="ARBA" id="ARBA00023136"/>
    </source>
</evidence>
<keyword evidence="5" id="KW-0449">Lipoprotein</keyword>
<keyword evidence="4" id="KW-0564">Palmitate</keyword>
<evidence type="ECO:0000256" key="2">
    <source>
        <dbReference type="ARBA" id="ARBA00022729"/>
    </source>
</evidence>
<proteinExistence type="predicted"/>
<dbReference type="GeneID" id="93302767"/>
<dbReference type="RefSeq" id="WP_069157815.1">
    <property type="nucleotide sequence ID" value="NZ_BAABXS010000001.1"/>
</dbReference>
<sequence length="446" mass="48189">MKGKKALALLTCTALLAASLTACGNTASTTAPSAQEPQESNAAPETDMPAETPAASDEAAADDTITGSLTIWEHGTTFENSLAAVIEGFQKKYPNVEVEYEIKDGDTYYSLLTTAIQSGEAPDLFWTNGTATTNMQDYVKNDVLMDISDLDFSALTEDSLKLATIDGTVYSVPWLTMDTRACFYNKDLFAENGWEIPAKFSEFEELLAKEKDAGVIPISFSPTSFGSVLFIFEPVLSAMDPEYTKGLSDYSVKLTDQPAKDALNKMLEWADKGYYGDNYKGVIDGSAAILTFTTGKAAMFIGGSWEMSSIESNNPDLNYGAFQIPAEDGTTGMVGTCANGFSIYKDTKSPEAAKAFAQYCASLEAQTTWVQVQRAVSGSPEIQSANPIANEISDCDNVYTSWQSLISKYSVEGGTGNAITEEYFPKLFVGDITVDQLMDDLGKEMQ</sequence>
<feature type="signal peptide" evidence="7">
    <location>
        <begin position="1"/>
        <end position="24"/>
    </location>
</feature>
<dbReference type="EMBL" id="MCGI01000003">
    <property type="protein sequence ID" value="ODM11161.1"/>
    <property type="molecule type" value="Genomic_DNA"/>
</dbReference>
<dbReference type="InterPro" id="IPR050490">
    <property type="entry name" value="Bact_solute-bd_prot1"/>
</dbReference>
<keyword evidence="3" id="KW-0472">Membrane</keyword>
<keyword evidence="1" id="KW-1003">Cell membrane</keyword>
<evidence type="ECO:0000313" key="8">
    <source>
        <dbReference type="EMBL" id="ODM11161.1"/>
    </source>
</evidence>
<dbReference type="PATRIC" id="fig|1432052.3.peg.3984"/>
<feature type="region of interest" description="Disordered" evidence="6">
    <location>
        <begin position="26"/>
        <end position="59"/>
    </location>
</feature>
<organism evidence="8 9">
    <name type="scientific">Eisenbergiella tayi</name>
    <dbReference type="NCBI Taxonomy" id="1432052"/>
    <lineage>
        <taxon>Bacteria</taxon>
        <taxon>Bacillati</taxon>
        <taxon>Bacillota</taxon>
        <taxon>Clostridia</taxon>
        <taxon>Lachnospirales</taxon>
        <taxon>Lachnospiraceae</taxon>
        <taxon>Eisenbergiella</taxon>
    </lineage>
</organism>
<evidence type="ECO:0000256" key="1">
    <source>
        <dbReference type="ARBA" id="ARBA00022475"/>
    </source>
</evidence>
<dbReference type="AlphaFoldDB" id="A0A1E3ARQ3"/>
<dbReference type="Gene3D" id="3.40.190.10">
    <property type="entry name" value="Periplasmic binding protein-like II"/>
    <property type="match status" value="2"/>
</dbReference>
<gene>
    <name evidence="8" type="primary">msmE_11</name>
    <name evidence="8" type="ORF">BEH84_03590</name>
</gene>
<dbReference type="PANTHER" id="PTHR43649">
    <property type="entry name" value="ARABINOSE-BINDING PROTEIN-RELATED"/>
    <property type="match status" value="1"/>
</dbReference>
<evidence type="ECO:0000313" key="9">
    <source>
        <dbReference type="Proteomes" id="UP000095003"/>
    </source>
</evidence>
<evidence type="ECO:0000256" key="7">
    <source>
        <dbReference type="SAM" id="SignalP"/>
    </source>
</evidence>
<dbReference type="InterPro" id="IPR006059">
    <property type="entry name" value="SBP"/>
</dbReference>
<feature type="compositionally biased region" description="Low complexity" evidence="6">
    <location>
        <begin position="49"/>
        <end position="59"/>
    </location>
</feature>
<reference evidence="8 9" key="1">
    <citation type="submission" date="2016-07" db="EMBL/GenBank/DDBJ databases">
        <title>Characterization of isolates of Eisenbergiella tayi derived from blood cultures, using whole genome sequencing.</title>
        <authorList>
            <person name="Burdz T."/>
            <person name="Wiebe D."/>
            <person name="Huynh C."/>
            <person name="Bernard K."/>
        </authorList>
    </citation>
    <scope>NUCLEOTIDE SEQUENCE [LARGE SCALE GENOMIC DNA]</scope>
    <source>
        <strain evidence="8 9">NML 120489</strain>
    </source>
</reference>
<feature type="compositionally biased region" description="Polar residues" evidence="6">
    <location>
        <begin position="26"/>
        <end position="43"/>
    </location>
</feature>
<evidence type="ECO:0000256" key="5">
    <source>
        <dbReference type="ARBA" id="ARBA00023288"/>
    </source>
</evidence>
<evidence type="ECO:0000256" key="6">
    <source>
        <dbReference type="SAM" id="MobiDB-lite"/>
    </source>
</evidence>
<evidence type="ECO:0000256" key="4">
    <source>
        <dbReference type="ARBA" id="ARBA00023139"/>
    </source>
</evidence>
<dbReference type="Pfam" id="PF01547">
    <property type="entry name" value="SBP_bac_1"/>
    <property type="match status" value="1"/>
</dbReference>
<dbReference type="Proteomes" id="UP000095003">
    <property type="component" value="Unassembled WGS sequence"/>
</dbReference>
<protein>
    <submittedName>
        <fullName evidence="8">Multiple sugar-binding protein</fullName>
    </submittedName>
</protein>